<feature type="domain" description="DUF305" evidence="3">
    <location>
        <begin position="35"/>
        <end position="114"/>
    </location>
</feature>
<evidence type="ECO:0000256" key="1">
    <source>
        <dbReference type="SAM" id="MobiDB-lite"/>
    </source>
</evidence>
<dbReference type="PANTHER" id="PTHR36933">
    <property type="entry name" value="SLL0788 PROTEIN"/>
    <property type="match status" value="1"/>
</dbReference>
<dbReference type="Pfam" id="PF03713">
    <property type="entry name" value="DUF305"/>
    <property type="match status" value="1"/>
</dbReference>
<dbReference type="RefSeq" id="WP_307432110.1">
    <property type="nucleotide sequence ID" value="NZ_JAUSVK010000001.1"/>
</dbReference>
<evidence type="ECO:0000256" key="2">
    <source>
        <dbReference type="SAM" id="SignalP"/>
    </source>
</evidence>
<evidence type="ECO:0000259" key="3">
    <source>
        <dbReference type="Pfam" id="PF03713"/>
    </source>
</evidence>
<protein>
    <recommendedName>
        <fullName evidence="3">DUF305 domain-containing protein</fullName>
    </recommendedName>
</protein>
<gene>
    <name evidence="4" type="ORF">J3R73_004438</name>
</gene>
<name>A0ABU0FJ55_9HYPH</name>
<dbReference type="PANTHER" id="PTHR36933:SF1">
    <property type="entry name" value="SLL0788 PROTEIN"/>
    <property type="match status" value="1"/>
</dbReference>
<evidence type="ECO:0000313" key="5">
    <source>
        <dbReference type="Proteomes" id="UP001237448"/>
    </source>
</evidence>
<feature type="region of interest" description="Disordered" evidence="1">
    <location>
        <begin position="130"/>
        <end position="158"/>
    </location>
</feature>
<sequence>MIPFQRSIHVLVLTWILAVCSAQAFAQDAAAPPTSAETPFLHENDAAMATMMNGMAVKPTGDVNRDFVEMMIPHHQGAIDMALAYLRYGSNEQLKRIAQEIIVDQQQEIAAMRLALGDPLPASIAAPTQVEAGTSSDPGSGENAPAPAMQMMMMKPGK</sequence>
<reference evidence="4 5" key="1">
    <citation type="submission" date="2023-07" db="EMBL/GenBank/DDBJ databases">
        <title>Genomic Encyclopedia of Type Strains, Phase IV (KMG-IV): sequencing the most valuable type-strain genomes for metagenomic binning, comparative biology and taxonomic classification.</title>
        <authorList>
            <person name="Goeker M."/>
        </authorList>
    </citation>
    <scope>NUCLEOTIDE SEQUENCE [LARGE SCALE GENOMIC DNA]</scope>
    <source>
        <strain evidence="4 5">DSM 5896</strain>
    </source>
</reference>
<dbReference type="Proteomes" id="UP001237448">
    <property type="component" value="Unassembled WGS sequence"/>
</dbReference>
<dbReference type="Gene3D" id="1.20.1260.10">
    <property type="match status" value="1"/>
</dbReference>
<feature type="signal peptide" evidence="2">
    <location>
        <begin position="1"/>
        <end position="26"/>
    </location>
</feature>
<keyword evidence="5" id="KW-1185">Reference proteome</keyword>
<comment type="caution">
    <text evidence="4">The sequence shown here is derived from an EMBL/GenBank/DDBJ whole genome shotgun (WGS) entry which is preliminary data.</text>
</comment>
<proteinExistence type="predicted"/>
<keyword evidence="2" id="KW-0732">Signal</keyword>
<dbReference type="InterPro" id="IPR005183">
    <property type="entry name" value="DUF305_CopM-like"/>
</dbReference>
<feature type="chain" id="PRO_5045723962" description="DUF305 domain-containing protein" evidence="2">
    <location>
        <begin position="27"/>
        <end position="158"/>
    </location>
</feature>
<dbReference type="EMBL" id="JAUSVK010000001">
    <property type="protein sequence ID" value="MDQ0394646.1"/>
    <property type="molecule type" value="Genomic_DNA"/>
</dbReference>
<organism evidence="4 5">
    <name type="scientific">Labrys monachus</name>
    <dbReference type="NCBI Taxonomy" id="217067"/>
    <lineage>
        <taxon>Bacteria</taxon>
        <taxon>Pseudomonadati</taxon>
        <taxon>Pseudomonadota</taxon>
        <taxon>Alphaproteobacteria</taxon>
        <taxon>Hyphomicrobiales</taxon>
        <taxon>Xanthobacteraceae</taxon>
        <taxon>Labrys</taxon>
    </lineage>
</organism>
<accession>A0ABU0FJ55</accession>
<feature type="compositionally biased region" description="Low complexity" evidence="1">
    <location>
        <begin position="144"/>
        <end position="158"/>
    </location>
</feature>
<evidence type="ECO:0000313" key="4">
    <source>
        <dbReference type="EMBL" id="MDQ0394646.1"/>
    </source>
</evidence>
<dbReference type="InterPro" id="IPR012347">
    <property type="entry name" value="Ferritin-like"/>
</dbReference>